<proteinExistence type="predicted"/>
<protein>
    <recommendedName>
        <fullName evidence="1">DUF7730 domain-containing protein</fullName>
    </recommendedName>
</protein>
<sequence length="281" mass="30918">MAHPAKSHDTSRLLDLPPELRLNIYDLVLGGRTIHVGDSSNSNDTKHVHLCQASTADAQIRSEDVKNVQDLFVYRHLQCASSSKSDNNPFGRQGLSLLSVCRQIYNEAASIPFSTNTFTFSTPAQISQFTESLTPEQKHQLSNITLYSTGGARNWSKPLSNSPFPHTQILLLPGLKHLTLYLELCPLDLGGGLRRRGSMPPSYAGGALGDVAKQDLHNPANLARVFAGVVDGLKSAVLGSVEVKVVDTSGMRNYQHQLLWPLEEALVEEWKERVRRDILGV</sequence>
<dbReference type="PANTHER" id="PTHR38790">
    <property type="entry name" value="2EXR DOMAIN-CONTAINING PROTEIN-RELATED"/>
    <property type="match status" value="1"/>
</dbReference>
<organism evidence="2 3">
    <name type="scientific">Salinomyces thailandicus</name>
    <dbReference type="NCBI Taxonomy" id="706561"/>
    <lineage>
        <taxon>Eukaryota</taxon>
        <taxon>Fungi</taxon>
        <taxon>Dikarya</taxon>
        <taxon>Ascomycota</taxon>
        <taxon>Pezizomycotina</taxon>
        <taxon>Dothideomycetes</taxon>
        <taxon>Dothideomycetidae</taxon>
        <taxon>Mycosphaerellales</taxon>
        <taxon>Teratosphaeriaceae</taxon>
        <taxon>Salinomyces</taxon>
    </lineage>
</organism>
<reference evidence="2 3" key="1">
    <citation type="submission" date="2017-03" db="EMBL/GenBank/DDBJ databases">
        <title>Genomes of endolithic fungi from Antarctica.</title>
        <authorList>
            <person name="Coleine C."/>
            <person name="Masonjones S."/>
            <person name="Stajich J.E."/>
        </authorList>
    </citation>
    <scope>NUCLEOTIDE SEQUENCE [LARGE SCALE GENOMIC DNA]</scope>
    <source>
        <strain evidence="2 3">CCFEE 6315</strain>
    </source>
</reference>
<dbReference type="AlphaFoldDB" id="A0A4U0TXC1"/>
<dbReference type="OrthoDB" id="5413827at2759"/>
<dbReference type="Proteomes" id="UP000308549">
    <property type="component" value="Unassembled WGS sequence"/>
</dbReference>
<evidence type="ECO:0000313" key="2">
    <source>
        <dbReference type="EMBL" id="TKA26682.1"/>
    </source>
</evidence>
<keyword evidence="3" id="KW-1185">Reference proteome</keyword>
<name>A0A4U0TXC1_9PEZI</name>
<feature type="domain" description="DUF7730" evidence="1">
    <location>
        <begin position="7"/>
        <end position="146"/>
    </location>
</feature>
<dbReference type="PANTHER" id="PTHR38790:SF4">
    <property type="entry name" value="2EXR DOMAIN-CONTAINING PROTEIN"/>
    <property type="match status" value="1"/>
</dbReference>
<accession>A0A4U0TXC1</accession>
<evidence type="ECO:0000259" key="1">
    <source>
        <dbReference type="Pfam" id="PF24864"/>
    </source>
</evidence>
<dbReference type="EMBL" id="NAJL01000027">
    <property type="protein sequence ID" value="TKA26682.1"/>
    <property type="molecule type" value="Genomic_DNA"/>
</dbReference>
<comment type="caution">
    <text evidence="2">The sequence shown here is derived from an EMBL/GenBank/DDBJ whole genome shotgun (WGS) entry which is preliminary data.</text>
</comment>
<gene>
    <name evidence="2" type="ORF">B0A50_04790</name>
</gene>
<dbReference type="Pfam" id="PF24864">
    <property type="entry name" value="DUF7730"/>
    <property type="match status" value="1"/>
</dbReference>
<evidence type="ECO:0000313" key="3">
    <source>
        <dbReference type="Proteomes" id="UP000308549"/>
    </source>
</evidence>
<dbReference type="InterPro" id="IPR056632">
    <property type="entry name" value="DUF7730"/>
</dbReference>